<organism evidence="3 4">
    <name type="scientific">Hydromonas duriensis</name>
    <dbReference type="NCBI Taxonomy" id="1527608"/>
    <lineage>
        <taxon>Bacteria</taxon>
        <taxon>Pseudomonadati</taxon>
        <taxon>Pseudomonadota</taxon>
        <taxon>Betaproteobacteria</taxon>
        <taxon>Burkholderiales</taxon>
        <taxon>Burkholderiaceae</taxon>
        <taxon>Hydromonas</taxon>
    </lineage>
</organism>
<dbReference type="EMBL" id="SNZE01000003">
    <property type="protein sequence ID" value="TDR32570.1"/>
    <property type="molecule type" value="Genomic_DNA"/>
</dbReference>
<evidence type="ECO:0000313" key="3">
    <source>
        <dbReference type="EMBL" id="TDR32570.1"/>
    </source>
</evidence>
<protein>
    <submittedName>
        <fullName evidence="3">Prephenate dehydrogenase</fullName>
    </submittedName>
</protein>
<evidence type="ECO:0000256" key="1">
    <source>
        <dbReference type="ARBA" id="ARBA00023002"/>
    </source>
</evidence>
<evidence type="ECO:0000259" key="2">
    <source>
        <dbReference type="PROSITE" id="PS51176"/>
    </source>
</evidence>
<gene>
    <name evidence="3" type="ORF">DFR44_10383</name>
</gene>
<dbReference type="PANTHER" id="PTHR21363">
    <property type="entry name" value="PREPHENATE DEHYDROGENASE"/>
    <property type="match status" value="1"/>
</dbReference>
<dbReference type="Gene3D" id="3.40.50.720">
    <property type="entry name" value="NAD(P)-binding Rossmann-like Domain"/>
    <property type="match status" value="1"/>
</dbReference>
<dbReference type="GO" id="GO:0006571">
    <property type="term" value="P:tyrosine biosynthetic process"/>
    <property type="evidence" value="ECO:0007669"/>
    <property type="project" value="InterPro"/>
</dbReference>
<dbReference type="Pfam" id="PF02153">
    <property type="entry name" value="PDH_N"/>
    <property type="match status" value="1"/>
</dbReference>
<dbReference type="SUPFAM" id="SSF48179">
    <property type="entry name" value="6-phosphogluconate dehydrogenase C-terminal domain-like"/>
    <property type="match status" value="1"/>
</dbReference>
<dbReference type="Proteomes" id="UP000294480">
    <property type="component" value="Unassembled WGS sequence"/>
</dbReference>
<dbReference type="AlphaFoldDB" id="A0A4R6YAH0"/>
<dbReference type="GO" id="GO:0070403">
    <property type="term" value="F:NAD+ binding"/>
    <property type="evidence" value="ECO:0007669"/>
    <property type="project" value="InterPro"/>
</dbReference>
<dbReference type="GO" id="GO:0008977">
    <property type="term" value="F:prephenate dehydrogenase (NAD+) activity"/>
    <property type="evidence" value="ECO:0007669"/>
    <property type="project" value="InterPro"/>
</dbReference>
<dbReference type="Pfam" id="PF20463">
    <property type="entry name" value="PDH_C"/>
    <property type="match status" value="1"/>
</dbReference>
<accession>A0A4R6YAH0</accession>
<feature type="domain" description="Prephenate/arogenate dehydrogenase" evidence="2">
    <location>
        <begin position="17"/>
        <end position="305"/>
    </location>
</feature>
<dbReference type="PANTHER" id="PTHR21363:SF0">
    <property type="entry name" value="PREPHENATE DEHYDROGENASE [NADP(+)]"/>
    <property type="match status" value="1"/>
</dbReference>
<dbReference type="InterPro" id="IPR003099">
    <property type="entry name" value="Prephen_DH"/>
</dbReference>
<dbReference type="InterPro" id="IPR050812">
    <property type="entry name" value="Preph/Arog_dehydrog"/>
</dbReference>
<name>A0A4R6YAH0_9BURK</name>
<dbReference type="InterPro" id="IPR008927">
    <property type="entry name" value="6-PGluconate_DH-like_C_sf"/>
</dbReference>
<dbReference type="InterPro" id="IPR046826">
    <property type="entry name" value="PDH_N"/>
</dbReference>
<dbReference type="RefSeq" id="WP_246012023.1">
    <property type="nucleotide sequence ID" value="NZ_SNZE01000003.1"/>
</dbReference>
<evidence type="ECO:0000313" key="4">
    <source>
        <dbReference type="Proteomes" id="UP000294480"/>
    </source>
</evidence>
<reference evidence="3 4" key="1">
    <citation type="submission" date="2019-03" db="EMBL/GenBank/DDBJ databases">
        <title>Genomic Encyclopedia of Type Strains, Phase IV (KMG-IV): sequencing the most valuable type-strain genomes for metagenomic binning, comparative biology and taxonomic classification.</title>
        <authorList>
            <person name="Goeker M."/>
        </authorList>
    </citation>
    <scope>NUCLEOTIDE SEQUENCE [LARGE SCALE GENOMIC DNA]</scope>
    <source>
        <strain evidence="3 4">DSM 102852</strain>
    </source>
</reference>
<keyword evidence="4" id="KW-1185">Reference proteome</keyword>
<dbReference type="Gene3D" id="1.10.3660.10">
    <property type="entry name" value="6-phosphogluconate dehydrogenase C-terminal like domain"/>
    <property type="match status" value="1"/>
</dbReference>
<dbReference type="SUPFAM" id="SSF51735">
    <property type="entry name" value="NAD(P)-binding Rossmann-fold domains"/>
    <property type="match status" value="1"/>
</dbReference>
<comment type="caution">
    <text evidence="3">The sequence shown here is derived from an EMBL/GenBank/DDBJ whole genome shotgun (WGS) entry which is preliminary data.</text>
</comment>
<sequence length="305" mass="32672">MNTHMKIFPPQSVPKINNLLLIGAGLIGGSLTLALKQAGAVRHVIGSGRSAAVMDEAIQLGIVDAAVMADSAEFIQAVRTADLIVLAMPVGQTRAVCEKIAPHLQPDTVITDVGSTKTSVYQDAHAALGDKINQFVLAHPIAGRELNGPAAALADLYVNKRVMICPHADNRPADIDTVAALWQATGALVYELSLAAHDEIFAAVSHLPHVLAYALMNHVADSDLSNDKFAMAGAGFRDFTRIAAASPEMWRDVCLANKSAIVAEMDAYLQHAQQLRDAIVAQDEDEILEQFKKASEKRLAWGKEQ</sequence>
<dbReference type="PROSITE" id="PS51176">
    <property type="entry name" value="PDH_ADH"/>
    <property type="match status" value="1"/>
</dbReference>
<dbReference type="InterPro" id="IPR036291">
    <property type="entry name" value="NAD(P)-bd_dom_sf"/>
</dbReference>
<dbReference type="FunFam" id="3.40.50.720:FF:000208">
    <property type="entry name" value="Prephenate dehydrogenase"/>
    <property type="match status" value="1"/>
</dbReference>
<keyword evidence="1" id="KW-0560">Oxidoreductase</keyword>
<dbReference type="InterPro" id="IPR046825">
    <property type="entry name" value="PDH_C"/>
</dbReference>
<dbReference type="GO" id="GO:0004665">
    <property type="term" value="F:prephenate dehydrogenase (NADP+) activity"/>
    <property type="evidence" value="ECO:0007669"/>
    <property type="project" value="InterPro"/>
</dbReference>
<proteinExistence type="predicted"/>